<dbReference type="PANTHER" id="PTHR42781:SF4">
    <property type="entry name" value="SPERMIDINE_PUTRESCINE IMPORT ATP-BINDING PROTEIN POTA"/>
    <property type="match status" value="1"/>
</dbReference>
<dbReference type="Pfam" id="PF00005">
    <property type="entry name" value="ABC_tran"/>
    <property type="match status" value="1"/>
</dbReference>
<name>A0A098LD42_9BACT</name>
<keyword evidence="6" id="KW-1185">Reference proteome</keyword>
<keyword evidence="3" id="KW-0067">ATP-binding</keyword>
<gene>
    <name evidence="5" type="ORF">MYP_1550</name>
</gene>
<keyword evidence="2" id="KW-0547">Nucleotide-binding</keyword>
<evidence type="ECO:0000256" key="1">
    <source>
        <dbReference type="ARBA" id="ARBA00022448"/>
    </source>
</evidence>
<dbReference type="PROSITE" id="PS00211">
    <property type="entry name" value="ABC_TRANSPORTER_1"/>
    <property type="match status" value="1"/>
</dbReference>
<dbReference type="AlphaFoldDB" id="A0A098LD42"/>
<dbReference type="SUPFAM" id="SSF52540">
    <property type="entry name" value="P-loop containing nucleoside triphosphate hydrolases"/>
    <property type="match status" value="1"/>
</dbReference>
<dbReference type="Gene3D" id="3.40.50.300">
    <property type="entry name" value="P-loop containing nucleotide triphosphate hydrolases"/>
    <property type="match status" value="1"/>
</dbReference>
<reference evidence="5 6" key="1">
    <citation type="submission" date="2014-09" db="EMBL/GenBank/DDBJ databases">
        <title>Sporocytophaga myxococcoides PG-01 genome sequencing.</title>
        <authorList>
            <person name="Liu L."/>
            <person name="Gao P.J."/>
            <person name="Chen G.J."/>
            <person name="Wang L.S."/>
        </authorList>
    </citation>
    <scope>NUCLEOTIDE SEQUENCE [LARGE SCALE GENOMIC DNA]</scope>
    <source>
        <strain evidence="5 6">PG-01</strain>
    </source>
</reference>
<dbReference type="SMART" id="SM00382">
    <property type="entry name" value="AAA"/>
    <property type="match status" value="1"/>
</dbReference>
<dbReference type="PANTHER" id="PTHR42781">
    <property type="entry name" value="SPERMIDINE/PUTRESCINE IMPORT ATP-BINDING PROTEIN POTA"/>
    <property type="match status" value="1"/>
</dbReference>
<dbReference type="GO" id="GO:0016887">
    <property type="term" value="F:ATP hydrolysis activity"/>
    <property type="evidence" value="ECO:0007669"/>
    <property type="project" value="InterPro"/>
</dbReference>
<evidence type="ECO:0000313" key="6">
    <source>
        <dbReference type="Proteomes" id="UP000030185"/>
    </source>
</evidence>
<dbReference type="Proteomes" id="UP000030185">
    <property type="component" value="Unassembled WGS sequence"/>
</dbReference>
<evidence type="ECO:0000256" key="2">
    <source>
        <dbReference type="ARBA" id="ARBA00022741"/>
    </source>
</evidence>
<accession>A0A098LD42</accession>
<dbReference type="OrthoDB" id="9802264at2"/>
<sequence>MYKIQVVKELHSSEGKMVLDVDISVKQGSFTSIVGKSGAGKTTILRMLAGLVKPDKGSIHSGEEIWFDSNTRKNKIPQDRSIGFVFQDFALFPNMSVLENLKCVQSEKDERQIQELLSLTGLTGLAACRPEALSGGQKQRLAIARALVRKPKLLILDEPFSAIDQDTRLRLQQEILRIHKLYNLTTILVSHELADVLRLSDHVIEIGNGKILRQGRTDLFFFNEGKTDQFRMTGQIVDLFFESEEYYANVIAGNMLIKVKVDDTSFNIGDIVHLALNDFNPTIKRINTT</sequence>
<evidence type="ECO:0000259" key="4">
    <source>
        <dbReference type="PROSITE" id="PS50893"/>
    </source>
</evidence>
<comment type="caution">
    <text evidence="5">The sequence shown here is derived from an EMBL/GenBank/DDBJ whole genome shotgun (WGS) entry which is preliminary data.</text>
</comment>
<dbReference type="InterPro" id="IPR027417">
    <property type="entry name" value="P-loop_NTPase"/>
</dbReference>
<proteinExistence type="predicted"/>
<keyword evidence="1" id="KW-0813">Transport</keyword>
<dbReference type="eggNOG" id="COG3842">
    <property type="taxonomic scope" value="Bacteria"/>
</dbReference>
<dbReference type="InterPro" id="IPR050093">
    <property type="entry name" value="ABC_SmlMolc_Importer"/>
</dbReference>
<evidence type="ECO:0000256" key="3">
    <source>
        <dbReference type="ARBA" id="ARBA00022840"/>
    </source>
</evidence>
<dbReference type="InterPro" id="IPR017871">
    <property type="entry name" value="ABC_transporter-like_CS"/>
</dbReference>
<dbReference type="GO" id="GO:0005524">
    <property type="term" value="F:ATP binding"/>
    <property type="evidence" value="ECO:0007669"/>
    <property type="project" value="UniProtKB-KW"/>
</dbReference>
<dbReference type="RefSeq" id="WP_045460692.1">
    <property type="nucleotide sequence ID" value="NZ_BBLT01000002.1"/>
</dbReference>
<evidence type="ECO:0000313" key="5">
    <source>
        <dbReference type="EMBL" id="GAL84322.1"/>
    </source>
</evidence>
<dbReference type="EMBL" id="BBLT01000002">
    <property type="protein sequence ID" value="GAL84322.1"/>
    <property type="molecule type" value="Genomic_DNA"/>
</dbReference>
<protein>
    <submittedName>
        <fullName evidence="5">GTPase</fullName>
    </submittedName>
</protein>
<dbReference type="InterPro" id="IPR003593">
    <property type="entry name" value="AAA+_ATPase"/>
</dbReference>
<organism evidence="5 6">
    <name type="scientific">Sporocytophaga myxococcoides</name>
    <dbReference type="NCBI Taxonomy" id="153721"/>
    <lineage>
        <taxon>Bacteria</taxon>
        <taxon>Pseudomonadati</taxon>
        <taxon>Bacteroidota</taxon>
        <taxon>Cytophagia</taxon>
        <taxon>Cytophagales</taxon>
        <taxon>Cytophagaceae</taxon>
        <taxon>Sporocytophaga</taxon>
    </lineage>
</organism>
<feature type="domain" description="ABC transporter" evidence="4">
    <location>
        <begin position="1"/>
        <end position="233"/>
    </location>
</feature>
<dbReference type="STRING" id="153721.MYP_1550"/>
<dbReference type="PROSITE" id="PS50893">
    <property type="entry name" value="ABC_TRANSPORTER_2"/>
    <property type="match status" value="1"/>
</dbReference>
<dbReference type="InterPro" id="IPR003439">
    <property type="entry name" value="ABC_transporter-like_ATP-bd"/>
</dbReference>